<comment type="subcellular location">
    <subcellularLocation>
        <location evidence="1">Nucleus</location>
    </subcellularLocation>
</comment>
<feature type="domain" description="Rad4 beta-hairpin" evidence="7">
    <location>
        <begin position="564"/>
        <end position="623"/>
    </location>
</feature>
<dbReference type="SUPFAM" id="SSF54001">
    <property type="entry name" value="Cysteine proteinases"/>
    <property type="match status" value="1"/>
</dbReference>
<name>W7HVQ2_9PEZI</name>
<evidence type="ECO:0008006" key="12">
    <source>
        <dbReference type="Google" id="ProtNLM"/>
    </source>
</evidence>
<evidence type="ECO:0000259" key="9">
    <source>
        <dbReference type="SMART" id="SM01032"/>
    </source>
</evidence>
<evidence type="ECO:0000256" key="4">
    <source>
        <dbReference type="ARBA" id="ARBA00023204"/>
    </source>
</evidence>
<feature type="region of interest" description="Disordered" evidence="6">
    <location>
        <begin position="216"/>
        <end position="256"/>
    </location>
</feature>
<reference evidence="10 11" key="1">
    <citation type="submission" date="2013-05" db="EMBL/GenBank/DDBJ databases">
        <title>Drechslerella stenobrocha genome reveals carnivorous origination and mechanical trapping mechanism of predatory fungi.</title>
        <authorList>
            <person name="Liu X."/>
            <person name="Zhang W."/>
            <person name="Liu K."/>
        </authorList>
    </citation>
    <scope>NUCLEOTIDE SEQUENCE [LARGE SCALE GENOMIC DNA]</scope>
    <source>
        <strain evidence="10 11">248</strain>
    </source>
</reference>
<protein>
    <recommendedName>
        <fullName evidence="12">Rad4 beta-hairpin domain-containing protein</fullName>
    </recommendedName>
</protein>
<dbReference type="Pfam" id="PF10404">
    <property type="entry name" value="BHD_2"/>
    <property type="match status" value="1"/>
</dbReference>
<accession>W7HVQ2</accession>
<dbReference type="InterPro" id="IPR036985">
    <property type="entry name" value="Transglutaminase-like_sf"/>
</dbReference>
<evidence type="ECO:0000259" key="7">
    <source>
        <dbReference type="SMART" id="SM01030"/>
    </source>
</evidence>
<feature type="compositionally biased region" description="Polar residues" evidence="6">
    <location>
        <begin position="8"/>
        <end position="23"/>
    </location>
</feature>
<feature type="compositionally biased region" description="Basic residues" evidence="6">
    <location>
        <begin position="30"/>
        <end position="43"/>
    </location>
</feature>
<dbReference type="InterPro" id="IPR018326">
    <property type="entry name" value="Rad4_beta-hairpin_dom1"/>
</dbReference>
<dbReference type="InterPro" id="IPR042488">
    <property type="entry name" value="Rad4_BHD3_sf"/>
</dbReference>
<dbReference type="GO" id="GO:0006289">
    <property type="term" value="P:nucleotide-excision repair"/>
    <property type="evidence" value="ECO:0007669"/>
    <property type="project" value="InterPro"/>
</dbReference>
<dbReference type="Pfam" id="PF10405">
    <property type="entry name" value="BHD_3"/>
    <property type="match status" value="1"/>
</dbReference>
<dbReference type="SMART" id="SM01031">
    <property type="entry name" value="BHD_2"/>
    <property type="match status" value="1"/>
</dbReference>
<feature type="compositionally biased region" description="Basic and acidic residues" evidence="6">
    <location>
        <begin position="842"/>
        <end position="856"/>
    </location>
</feature>
<keyword evidence="5" id="KW-0539">Nucleus</keyword>
<dbReference type="EMBL" id="KI966446">
    <property type="protein sequence ID" value="EWC44132.1"/>
    <property type="molecule type" value="Genomic_DNA"/>
</dbReference>
<feature type="domain" description="Rad4 beta-hairpin" evidence="8">
    <location>
        <begin position="625"/>
        <end position="689"/>
    </location>
</feature>
<dbReference type="GO" id="GO:0000111">
    <property type="term" value="C:nucleotide-excision repair factor 2 complex"/>
    <property type="evidence" value="ECO:0007669"/>
    <property type="project" value="TreeGrafter"/>
</dbReference>
<dbReference type="SMART" id="SM01032">
    <property type="entry name" value="BHD_3"/>
    <property type="match status" value="1"/>
</dbReference>
<keyword evidence="4" id="KW-0234">DNA repair</keyword>
<feature type="domain" description="Rad4 beta-hairpin" evidence="9">
    <location>
        <begin position="696"/>
        <end position="770"/>
    </location>
</feature>
<evidence type="ECO:0000256" key="1">
    <source>
        <dbReference type="ARBA" id="ARBA00004123"/>
    </source>
</evidence>
<evidence type="ECO:0000256" key="2">
    <source>
        <dbReference type="ARBA" id="ARBA00009525"/>
    </source>
</evidence>
<dbReference type="Gene3D" id="2.20.20.110">
    <property type="entry name" value="Rad4, beta-hairpin domain BHD1"/>
    <property type="match status" value="1"/>
</dbReference>
<dbReference type="PANTHER" id="PTHR12135">
    <property type="entry name" value="DNA REPAIR PROTEIN XP-C / RAD4"/>
    <property type="match status" value="1"/>
</dbReference>
<proteinExistence type="inferred from homology"/>
<sequence length="881" mass="98415">MAKKNRQPAGSEQLPQTSQTHLATSEEHDRKRRRIERGFRRVLGHPVSDHSSDEESQSTPSSTNDVDCASDQEASITRHRHESRTYKANGDSGDDANDQDDGDWENIFEADTSHKSSRPLSRPSDNVSARYGDLTLTLGGNSVGPVHALKRKGVSAWERTERLHTHVMHVICLLYHGFLRNVWMNDKELQRILLDVVAGTGVKKDIGFYLAQNNPSGSSKSVDGITAGQEKKRRRKQQGGPPLSDPQLVPTQVTSPSDSDAKLLELLSDLMQLWMRRFRVTAPGLRKKGYRGIGSEAPKTEGEETPEKICGLEEFRREQAEGLHGSRDVGAQLFTALLRALGLEARLVFSLCPLGYGFTKAENCDAQDLASRGGSTSTGAVLGAGESDHGTDLDSDDTSTSPRSRAQSRKIQYDQDLKFPTFWTEVYSPVTQKWIAIDVFATGMILSKDDDMYRLEPKGQAASKTRQQISYVIAYNMNNTARDVTVRYLTRKLFPGKTRGFRMPEFDREIFNDRGELLMVEKYDLFSQRILKCFQASNPENLARDLKEDQELCSMDLSRTGRTLKEGFPTSATAYKNHPKYILERHLKREECILPGELPLHSLTIGKGDIAKEESVYSRQAVVTGKPAENWYREGRVVKPNETPLKQVATRAVTVNRKRAVEIAKREGDEGAGLVGLYALYQTELYRPPPIFNGVIPTNAYGNIDYFVPSMLPEGAAHVPYKNAARLCKRLGISYAEAITGFEFGNKRAIPRAEGVLCAEDAAEVLTEACRQDEQQTRLKEEGKREKLCLGLWKKFLIGLRIVDNVEKNYGSNVSGVEHTAVHEPTPKKDRAMGDMPEEQMVNDRERNEICGDSRIDGTTGQISHRQASLDTELAGGFFPE</sequence>
<feature type="region of interest" description="Disordered" evidence="6">
    <location>
        <begin position="369"/>
        <end position="409"/>
    </location>
</feature>
<dbReference type="InterPro" id="IPR038765">
    <property type="entry name" value="Papain-like_cys_pep_sf"/>
</dbReference>
<comment type="similarity">
    <text evidence="2">Belongs to the XPC family.</text>
</comment>
<dbReference type="GO" id="GO:0006298">
    <property type="term" value="P:mismatch repair"/>
    <property type="evidence" value="ECO:0007669"/>
    <property type="project" value="TreeGrafter"/>
</dbReference>
<dbReference type="Gene3D" id="3.30.70.2460">
    <property type="entry name" value="Rad4, beta-hairpin domain BHD3"/>
    <property type="match status" value="1"/>
</dbReference>
<evidence type="ECO:0000313" key="11">
    <source>
        <dbReference type="Proteomes" id="UP000024837"/>
    </source>
</evidence>
<dbReference type="GO" id="GO:0005737">
    <property type="term" value="C:cytoplasm"/>
    <property type="evidence" value="ECO:0007669"/>
    <property type="project" value="TreeGrafter"/>
</dbReference>
<dbReference type="PANTHER" id="PTHR12135:SF2">
    <property type="entry name" value="DNA REPAIR PROTEIN RAD34"/>
    <property type="match status" value="1"/>
</dbReference>
<dbReference type="AlphaFoldDB" id="W7HVQ2"/>
<dbReference type="InterPro" id="IPR018327">
    <property type="entry name" value="BHD_2"/>
</dbReference>
<dbReference type="OrthoDB" id="300780at2759"/>
<organism evidence="10 11">
    <name type="scientific">Drechslerella stenobrocha 248</name>
    <dbReference type="NCBI Taxonomy" id="1043628"/>
    <lineage>
        <taxon>Eukaryota</taxon>
        <taxon>Fungi</taxon>
        <taxon>Dikarya</taxon>
        <taxon>Ascomycota</taxon>
        <taxon>Pezizomycotina</taxon>
        <taxon>Orbiliomycetes</taxon>
        <taxon>Orbiliales</taxon>
        <taxon>Orbiliaceae</taxon>
        <taxon>Drechslerella</taxon>
    </lineage>
</organism>
<evidence type="ECO:0000256" key="5">
    <source>
        <dbReference type="ARBA" id="ARBA00023242"/>
    </source>
</evidence>
<keyword evidence="11" id="KW-1185">Reference proteome</keyword>
<evidence type="ECO:0000256" key="6">
    <source>
        <dbReference type="SAM" id="MobiDB-lite"/>
    </source>
</evidence>
<evidence type="ECO:0000259" key="8">
    <source>
        <dbReference type="SMART" id="SM01031"/>
    </source>
</evidence>
<dbReference type="Pfam" id="PF03835">
    <property type="entry name" value="Rad4"/>
    <property type="match status" value="1"/>
</dbReference>
<feature type="region of interest" description="Disordered" evidence="6">
    <location>
        <begin position="840"/>
        <end position="881"/>
    </location>
</feature>
<dbReference type="GO" id="GO:0071942">
    <property type="term" value="C:XPC complex"/>
    <property type="evidence" value="ECO:0007669"/>
    <property type="project" value="TreeGrafter"/>
</dbReference>
<dbReference type="Gene3D" id="3.90.260.10">
    <property type="entry name" value="Transglutaminase-like"/>
    <property type="match status" value="1"/>
</dbReference>
<dbReference type="InterPro" id="IPR018325">
    <property type="entry name" value="Rad4/PNGase_transGLS-fold"/>
</dbReference>
<evidence type="ECO:0000256" key="3">
    <source>
        <dbReference type="ARBA" id="ARBA00022763"/>
    </source>
</evidence>
<dbReference type="HOGENOM" id="CLU_003639_0_0_1"/>
<dbReference type="Gene3D" id="3.30.60.290">
    <property type="entry name" value="Rad4, beta-hairpin domain BHD2"/>
    <property type="match status" value="1"/>
</dbReference>
<dbReference type="InterPro" id="IPR018328">
    <property type="entry name" value="Rad4_beta-hairpin_dom3"/>
</dbReference>
<feature type="compositionally biased region" description="Acidic residues" evidence="6">
    <location>
        <begin position="92"/>
        <end position="104"/>
    </location>
</feature>
<dbReference type="InterPro" id="IPR004583">
    <property type="entry name" value="DNA_repair_Rad4"/>
</dbReference>
<gene>
    <name evidence="10" type="ORF">DRE_07189</name>
</gene>
<dbReference type="SMART" id="SM01030">
    <property type="entry name" value="BHD_1"/>
    <property type="match status" value="1"/>
</dbReference>
<dbReference type="Proteomes" id="UP000024837">
    <property type="component" value="Unassembled WGS sequence"/>
</dbReference>
<feature type="compositionally biased region" description="Polar residues" evidence="6">
    <location>
        <begin position="857"/>
        <end position="870"/>
    </location>
</feature>
<keyword evidence="3" id="KW-0227">DNA damage</keyword>
<dbReference type="GO" id="GO:0003684">
    <property type="term" value="F:damaged DNA binding"/>
    <property type="evidence" value="ECO:0007669"/>
    <property type="project" value="InterPro"/>
</dbReference>
<feature type="region of interest" description="Disordered" evidence="6">
    <location>
        <begin position="1"/>
        <end position="104"/>
    </location>
</feature>
<dbReference type="Pfam" id="PF10403">
    <property type="entry name" value="BHD_1"/>
    <property type="match status" value="1"/>
</dbReference>
<dbReference type="GO" id="GO:0003697">
    <property type="term" value="F:single-stranded DNA binding"/>
    <property type="evidence" value="ECO:0007669"/>
    <property type="project" value="TreeGrafter"/>
</dbReference>
<evidence type="ECO:0000313" key="10">
    <source>
        <dbReference type="EMBL" id="EWC44132.1"/>
    </source>
</evidence>